<dbReference type="EMBL" id="CM042011">
    <property type="protein sequence ID" value="KAI3767385.1"/>
    <property type="molecule type" value="Genomic_DNA"/>
</dbReference>
<keyword evidence="2" id="KW-1185">Reference proteome</keyword>
<sequence length="100" mass="10411">MTFGFQNRRHAATDGCWICCNASPAPSGATSLMIYLAGEHGQVIGTGNVGMALVASKSVIFITASFTNVAYEGLPLDEDEALVSGGEVVVEMEPFGLQAL</sequence>
<protein>
    <submittedName>
        <fullName evidence="1">Uncharacterized protein</fullName>
    </submittedName>
</protein>
<organism evidence="1 2">
    <name type="scientific">Cichorium intybus</name>
    <name type="common">Chicory</name>
    <dbReference type="NCBI Taxonomy" id="13427"/>
    <lineage>
        <taxon>Eukaryota</taxon>
        <taxon>Viridiplantae</taxon>
        <taxon>Streptophyta</taxon>
        <taxon>Embryophyta</taxon>
        <taxon>Tracheophyta</taxon>
        <taxon>Spermatophyta</taxon>
        <taxon>Magnoliopsida</taxon>
        <taxon>eudicotyledons</taxon>
        <taxon>Gunneridae</taxon>
        <taxon>Pentapetalae</taxon>
        <taxon>asterids</taxon>
        <taxon>campanulids</taxon>
        <taxon>Asterales</taxon>
        <taxon>Asteraceae</taxon>
        <taxon>Cichorioideae</taxon>
        <taxon>Cichorieae</taxon>
        <taxon>Cichoriinae</taxon>
        <taxon>Cichorium</taxon>
    </lineage>
</organism>
<reference evidence="2" key="1">
    <citation type="journal article" date="2022" name="Mol. Ecol. Resour.">
        <title>The genomes of chicory, endive, great burdock and yacon provide insights into Asteraceae palaeo-polyploidization history and plant inulin production.</title>
        <authorList>
            <person name="Fan W."/>
            <person name="Wang S."/>
            <person name="Wang H."/>
            <person name="Wang A."/>
            <person name="Jiang F."/>
            <person name="Liu H."/>
            <person name="Zhao H."/>
            <person name="Xu D."/>
            <person name="Zhang Y."/>
        </authorList>
    </citation>
    <scope>NUCLEOTIDE SEQUENCE [LARGE SCALE GENOMIC DNA]</scope>
    <source>
        <strain evidence="2">cv. Punajuju</strain>
    </source>
</reference>
<reference evidence="1 2" key="2">
    <citation type="journal article" date="2022" name="Mol. Ecol. Resour.">
        <title>The genomes of chicory, endive, great burdock and yacon provide insights into Asteraceae paleo-polyploidization history and plant inulin production.</title>
        <authorList>
            <person name="Fan W."/>
            <person name="Wang S."/>
            <person name="Wang H."/>
            <person name="Wang A."/>
            <person name="Jiang F."/>
            <person name="Liu H."/>
            <person name="Zhao H."/>
            <person name="Xu D."/>
            <person name="Zhang Y."/>
        </authorList>
    </citation>
    <scope>NUCLEOTIDE SEQUENCE [LARGE SCALE GENOMIC DNA]</scope>
    <source>
        <strain evidence="2">cv. Punajuju</strain>
        <tissue evidence="1">Leaves</tissue>
    </source>
</reference>
<gene>
    <name evidence="1" type="ORF">L2E82_17483</name>
</gene>
<accession>A0ACB9F8E2</accession>
<evidence type="ECO:0000313" key="1">
    <source>
        <dbReference type="EMBL" id="KAI3767385.1"/>
    </source>
</evidence>
<proteinExistence type="predicted"/>
<evidence type="ECO:0000313" key="2">
    <source>
        <dbReference type="Proteomes" id="UP001055811"/>
    </source>
</evidence>
<dbReference type="Proteomes" id="UP001055811">
    <property type="component" value="Linkage Group LG03"/>
</dbReference>
<comment type="caution">
    <text evidence="1">The sequence shown here is derived from an EMBL/GenBank/DDBJ whole genome shotgun (WGS) entry which is preliminary data.</text>
</comment>
<name>A0ACB9F8E2_CICIN</name>